<reference evidence="2" key="1">
    <citation type="journal article" date="2015" name="Nature">
        <title>Complex archaea that bridge the gap between prokaryotes and eukaryotes.</title>
        <authorList>
            <person name="Spang A."/>
            <person name="Saw J.H."/>
            <person name="Jorgensen S.L."/>
            <person name="Zaremba-Niedzwiedzka K."/>
            <person name="Martijn J."/>
            <person name="Lind A.E."/>
            <person name="van Eijk R."/>
            <person name="Schleper C."/>
            <person name="Guy L."/>
            <person name="Ettema T.J."/>
        </authorList>
    </citation>
    <scope>NUCLEOTIDE SEQUENCE</scope>
</reference>
<sequence length="258" mass="28437">MSEKKAESPMAGVATPKIVAPAPKGNDEQAPIQDAEIYLVMEKRDEAQIVEALEGRYIEEFVYEFQSGGQKVVGLSWMGIQEASREYGGIECPIDKMRIEHSESHVTVTIEAKDIKTGSVRIGRSKQALRMKLRSGKFMDDEFADQKAISKAQRNAIRQLLPQTLLKQWIERHRDGSGGGKPPKAADKKGATGDVSLDILLDKMELAETIAELSAIINEHADVWSGLEGDARSEFHAARETMMDKLKAAAGVAQEEML</sequence>
<protein>
    <submittedName>
        <fullName evidence="2">Uncharacterized protein</fullName>
    </submittedName>
</protein>
<dbReference type="AlphaFoldDB" id="A0A0F9SDC6"/>
<dbReference type="EMBL" id="LAZR01000537">
    <property type="protein sequence ID" value="KKN65034.1"/>
    <property type="molecule type" value="Genomic_DNA"/>
</dbReference>
<proteinExistence type="predicted"/>
<name>A0A0F9SDC6_9ZZZZ</name>
<comment type="caution">
    <text evidence="2">The sequence shown here is derived from an EMBL/GenBank/DDBJ whole genome shotgun (WGS) entry which is preliminary data.</text>
</comment>
<feature type="region of interest" description="Disordered" evidence="1">
    <location>
        <begin position="1"/>
        <end position="28"/>
    </location>
</feature>
<evidence type="ECO:0000256" key="1">
    <source>
        <dbReference type="SAM" id="MobiDB-lite"/>
    </source>
</evidence>
<organism evidence="2">
    <name type="scientific">marine sediment metagenome</name>
    <dbReference type="NCBI Taxonomy" id="412755"/>
    <lineage>
        <taxon>unclassified sequences</taxon>
        <taxon>metagenomes</taxon>
        <taxon>ecological metagenomes</taxon>
    </lineage>
</organism>
<evidence type="ECO:0000313" key="2">
    <source>
        <dbReference type="EMBL" id="KKN65034.1"/>
    </source>
</evidence>
<accession>A0A0F9SDC6</accession>
<gene>
    <name evidence="2" type="ORF">LCGC14_0485910</name>
</gene>